<protein>
    <recommendedName>
        <fullName evidence="4">Zinc finger PHD-type domain-containing protein</fullName>
    </recommendedName>
</protein>
<dbReference type="AlphaFoldDB" id="A0A835ZC80"/>
<evidence type="ECO:0000256" key="1">
    <source>
        <dbReference type="ARBA" id="ARBA00022723"/>
    </source>
</evidence>
<dbReference type="Proteomes" id="UP000664859">
    <property type="component" value="Unassembled WGS sequence"/>
</dbReference>
<sequence length="116" mass="13266">MKAVLKLQPQPFTLQPFSQLQEKLTVCDSCSAGWHYDCLTPPLRAPPEGSWRCRACRISTQMAKGKRGRRPNKVGWHARPCCYKPHRVCMQVAKGKRGRRPSKVGWCARHCYLVSN</sequence>
<dbReference type="GO" id="GO:0008270">
    <property type="term" value="F:zinc ion binding"/>
    <property type="evidence" value="ECO:0007669"/>
    <property type="project" value="UniProtKB-KW"/>
</dbReference>
<name>A0A835ZC80_9STRA</name>
<proteinExistence type="predicted"/>
<accession>A0A835ZC80</accession>
<dbReference type="Gene3D" id="3.30.40.10">
    <property type="entry name" value="Zinc/RING finger domain, C3HC4 (zinc finger)"/>
    <property type="match status" value="1"/>
</dbReference>
<evidence type="ECO:0000256" key="2">
    <source>
        <dbReference type="ARBA" id="ARBA00022771"/>
    </source>
</evidence>
<evidence type="ECO:0000256" key="3">
    <source>
        <dbReference type="ARBA" id="ARBA00022833"/>
    </source>
</evidence>
<evidence type="ECO:0000313" key="6">
    <source>
        <dbReference type="Proteomes" id="UP000664859"/>
    </source>
</evidence>
<dbReference type="InterPro" id="IPR011011">
    <property type="entry name" value="Znf_FYVE_PHD"/>
</dbReference>
<dbReference type="SUPFAM" id="SSF57903">
    <property type="entry name" value="FYVE/PHD zinc finger"/>
    <property type="match status" value="1"/>
</dbReference>
<dbReference type="InterPro" id="IPR013083">
    <property type="entry name" value="Znf_RING/FYVE/PHD"/>
</dbReference>
<keyword evidence="6" id="KW-1185">Reference proteome</keyword>
<reference evidence="5" key="1">
    <citation type="submission" date="2021-02" db="EMBL/GenBank/DDBJ databases">
        <title>First Annotated Genome of the Yellow-green Alga Tribonema minus.</title>
        <authorList>
            <person name="Mahan K.M."/>
        </authorList>
    </citation>
    <scope>NUCLEOTIDE SEQUENCE</scope>
    <source>
        <strain evidence="5">UTEX B ZZ1240</strain>
    </source>
</reference>
<evidence type="ECO:0000313" key="5">
    <source>
        <dbReference type="EMBL" id="KAG5190378.1"/>
    </source>
</evidence>
<keyword evidence="3" id="KW-0862">Zinc</keyword>
<gene>
    <name evidence="5" type="ORF">JKP88DRAFT_160551</name>
</gene>
<organism evidence="5 6">
    <name type="scientific">Tribonema minus</name>
    <dbReference type="NCBI Taxonomy" id="303371"/>
    <lineage>
        <taxon>Eukaryota</taxon>
        <taxon>Sar</taxon>
        <taxon>Stramenopiles</taxon>
        <taxon>Ochrophyta</taxon>
        <taxon>PX clade</taxon>
        <taxon>Xanthophyceae</taxon>
        <taxon>Tribonematales</taxon>
        <taxon>Tribonemataceae</taxon>
        <taxon>Tribonema</taxon>
    </lineage>
</organism>
<comment type="caution">
    <text evidence="5">The sequence shown here is derived from an EMBL/GenBank/DDBJ whole genome shotgun (WGS) entry which is preliminary data.</text>
</comment>
<dbReference type="InterPro" id="IPR019787">
    <property type="entry name" value="Znf_PHD-finger"/>
</dbReference>
<keyword evidence="1" id="KW-0479">Metal-binding</keyword>
<dbReference type="SMART" id="SM00249">
    <property type="entry name" value="PHD"/>
    <property type="match status" value="1"/>
</dbReference>
<feature type="domain" description="Zinc finger PHD-type" evidence="4">
    <location>
        <begin position="19"/>
        <end position="57"/>
    </location>
</feature>
<evidence type="ECO:0000259" key="4">
    <source>
        <dbReference type="SMART" id="SM00249"/>
    </source>
</evidence>
<dbReference type="OrthoDB" id="1903104at2759"/>
<dbReference type="EMBL" id="JAFCMP010000035">
    <property type="protein sequence ID" value="KAG5190378.1"/>
    <property type="molecule type" value="Genomic_DNA"/>
</dbReference>
<dbReference type="InterPro" id="IPR001965">
    <property type="entry name" value="Znf_PHD"/>
</dbReference>
<dbReference type="Pfam" id="PF00628">
    <property type="entry name" value="PHD"/>
    <property type="match status" value="1"/>
</dbReference>
<keyword evidence="2" id="KW-0863">Zinc-finger</keyword>